<proteinExistence type="inferred from homology"/>
<dbReference type="InterPro" id="IPR000914">
    <property type="entry name" value="SBP_5_dom"/>
</dbReference>
<comment type="similarity">
    <text evidence="1">Belongs to the bacterial solute-binding protein 5 family.</text>
</comment>
<dbReference type="SUPFAM" id="SSF53850">
    <property type="entry name" value="Periplasmic binding protein-like II"/>
    <property type="match status" value="1"/>
</dbReference>
<organism evidence="7 8">
    <name type="scientific">Blautia pseudococcoides</name>
    <dbReference type="NCBI Taxonomy" id="1796616"/>
    <lineage>
        <taxon>Bacteria</taxon>
        <taxon>Bacillati</taxon>
        <taxon>Bacillota</taxon>
        <taxon>Clostridia</taxon>
        <taxon>Lachnospirales</taxon>
        <taxon>Lachnospiraceae</taxon>
        <taxon>Blautia</taxon>
    </lineage>
</organism>
<protein>
    <submittedName>
        <fullName evidence="7">Peptide ABC transporter substrate-binding protein</fullName>
    </submittedName>
</protein>
<dbReference type="Proteomes" id="UP000092574">
    <property type="component" value="Chromosome"/>
</dbReference>
<dbReference type="KEGG" id="byl:A4V09_08545"/>
<dbReference type="AlphaFoldDB" id="A0A1C7I831"/>
<dbReference type="GO" id="GO:0043190">
    <property type="term" value="C:ATP-binding cassette (ABC) transporter complex"/>
    <property type="evidence" value="ECO:0007669"/>
    <property type="project" value="InterPro"/>
</dbReference>
<evidence type="ECO:0000256" key="2">
    <source>
        <dbReference type="ARBA" id="ARBA00022448"/>
    </source>
</evidence>
<evidence type="ECO:0000256" key="5">
    <source>
        <dbReference type="SAM" id="SignalP"/>
    </source>
</evidence>
<gene>
    <name evidence="7" type="ORF">A4V09_08545</name>
</gene>
<feature type="signal peptide" evidence="5">
    <location>
        <begin position="1"/>
        <end position="20"/>
    </location>
</feature>
<evidence type="ECO:0000256" key="3">
    <source>
        <dbReference type="ARBA" id="ARBA00022729"/>
    </source>
</evidence>
<dbReference type="InterPro" id="IPR030678">
    <property type="entry name" value="Peptide/Ni-bd"/>
</dbReference>
<keyword evidence="3 5" id="KW-0732">Signal</keyword>
<dbReference type="Pfam" id="PF00496">
    <property type="entry name" value="SBP_bac_5"/>
    <property type="match status" value="1"/>
</dbReference>
<evidence type="ECO:0000313" key="8">
    <source>
        <dbReference type="Proteomes" id="UP000092574"/>
    </source>
</evidence>
<dbReference type="Gene3D" id="3.10.105.10">
    <property type="entry name" value="Dipeptide-binding Protein, Domain 3"/>
    <property type="match status" value="1"/>
</dbReference>
<keyword evidence="2" id="KW-0813">Transport</keyword>
<name>A0A1C7I831_9FIRM</name>
<dbReference type="RefSeq" id="WP_065541992.1">
    <property type="nucleotide sequence ID" value="NZ_CP015405.2"/>
</dbReference>
<feature type="region of interest" description="Disordered" evidence="4">
    <location>
        <begin position="25"/>
        <end position="45"/>
    </location>
</feature>
<feature type="chain" id="PRO_5038596872" evidence="5">
    <location>
        <begin position="21"/>
        <end position="527"/>
    </location>
</feature>
<evidence type="ECO:0000256" key="1">
    <source>
        <dbReference type="ARBA" id="ARBA00005695"/>
    </source>
</evidence>
<dbReference type="GO" id="GO:0042597">
    <property type="term" value="C:periplasmic space"/>
    <property type="evidence" value="ECO:0007669"/>
    <property type="project" value="UniProtKB-ARBA"/>
</dbReference>
<dbReference type="CDD" id="cd08518">
    <property type="entry name" value="PBP2_NikA_DppA_OppA_like_19"/>
    <property type="match status" value="1"/>
</dbReference>
<dbReference type="GO" id="GO:1904680">
    <property type="term" value="F:peptide transmembrane transporter activity"/>
    <property type="evidence" value="ECO:0007669"/>
    <property type="project" value="TreeGrafter"/>
</dbReference>
<reference evidence="7" key="1">
    <citation type="submission" date="2017-04" db="EMBL/GenBank/DDBJ databases">
        <title>Complete Genome Sequences of Twelve Strains of a Stable Defined Moderately Diverse Mouse Microbiota 2 (sDMDMm2).</title>
        <authorList>
            <person name="Uchimura Y."/>
            <person name="Wyss M."/>
            <person name="Brugiroux S."/>
            <person name="Limenitakis J.P."/>
            <person name="Stecher B."/>
            <person name="McCoy K.D."/>
            <person name="Macpherson A.J."/>
        </authorList>
    </citation>
    <scope>NUCLEOTIDE SEQUENCE</scope>
    <source>
        <strain evidence="7">YL58</strain>
    </source>
</reference>
<dbReference type="STRING" id="1796616.A4V09_08545"/>
<feature type="compositionally biased region" description="Basic and acidic residues" evidence="4">
    <location>
        <begin position="26"/>
        <end position="43"/>
    </location>
</feature>
<dbReference type="OrthoDB" id="9772924at2"/>
<feature type="domain" description="Solute-binding protein family 5" evidence="6">
    <location>
        <begin position="83"/>
        <end position="441"/>
    </location>
</feature>
<evidence type="ECO:0000256" key="4">
    <source>
        <dbReference type="SAM" id="MobiDB-lite"/>
    </source>
</evidence>
<dbReference type="PANTHER" id="PTHR30290">
    <property type="entry name" value="PERIPLASMIC BINDING COMPONENT OF ABC TRANSPORTER"/>
    <property type="match status" value="1"/>
</dbReference>
<keyword evidence="8" id="KW-1185">Reference proteome</keyword>
<dbReference type="EMBL" id="CP015405">
    <property type="protein sequence ID" value="ANU75810.1"/>
    <property type="molecule type" value="Genomic_DNA"/>
</dbReference>
<dbReference type="Gene3D" id="3.90.76.10">
    <property type="entry name" value="Dipeptide-binding Protein, Domain 1"/>
    <property type="match status" value="1"/>
</dbReference>
<dbReference type="InterPro" id="IPR039424">
    <property type="entry name" value="SBP_5"/>
</dbReference>
<dbReference type="PANTHER" id="PTHR30290:SF9">
    <property type="entry name" value="OLIGOPEPTIDE-BINDING PROTEIN APPA"/>
    <property type="match status" value="1"/>
</dbReference>
<sequence length="527" mass="58730">MKKKILTLLLAASMTAALLAGCGSGDGKEKGDTKTETSDKNPDGKTLVYGSGDYTNINPALYEHGEINSLIFAGLTAHDAEDKVVPALAESWEWDEASRTYTFHLRKDVKFHDGETFTSADVKFTLDTITDPDNASEIASNYEDITSIETPDDSTVKITLTAPNVAMLDYLTIGILPKHLLEGKDIVTDDFNRNPVGCGPYKLVSWDEGQSITLEKFNGFYLGAPKIDKVVFKIVEDTQARALQLKSGELDLAQITPKDAEQFEHADGFVVDIMKTADYRGILYNFGSGFFGKHRELPNILSYAIDRQSIVDSVLLGHGETAYSPLQMGPYNNPDIEKYEYNPEMAKQLLEENGWTMGSDGYYEKDGEQLAFTISNGQADQVRIDMSNICAQNLQDIGVNCKVEVVAETDWANQDAYLIGWGSPFDPDDHTYKVFGTDKGANYSSYSNAKVDELLQQARELETQEERLPLYKEFQTELSKDLPYTFIAYIDAMYVSKDNITGLTKDTVLGHHGVGIFWNIYDWDITE</sequence>
<dbReference type="PROSITE" id="PS51257">
    <property type="entry name" value="PROKAR_LIPOPROTEIN"/>
    <property type="match status" value="1"/>
</dbReference>
<evidence type="ECO:0000313" key="7">
    <source>
        <dbReference type="EMBL" id="ANU75810.1"/>
    </source>
</evidence>
<evidence type="ECO:0000259" key="6">
    <source>
        <dbReference type="Pfam" id="PF00496"/>
    </source>
</evidence>
<dbReference type="Gene3D" id="3.40.190.10">
    <property type="entry name" value="Periplasmic binding protein-like II"/>
    <property type="match status" value="1"/>
</dbReference>
<dbReference type="PIRSF" id="PIRSF002741">
    <property type="entry name" value="MppA"/>
    <property type="match status" value="1"/>
</dbReference>
<dbReference type="GO" id="GO:0015833">
    <property type="term" value="P:peptide transport"/>
    <property type="evidence" value="ECO:0007669"/>
    <property type="project" value="TreeGrafter"/>
</dbReference>
<accession>A0A1C7I831</accession>